<name>A0A8T0W902_PANVG</name>
<comment type="caution">
    <text evidence="1">The sequence shown here is derived from an EMBL/GenBank/DDBJ whole genome shotgun (WGS) entry which is preliminary data.</text>
</comment>
<dbReference type="Proteomes" id="UP000823388">
    <property type="component" value="Chromosome 2K"/>
</dbReference>
<dbReference type="EMBL" id="CM029039">
    <property type="protein sequence ID" value="KAG2643638.1"/>
    <property type="molecule type" value="Genomic_DNA"/>
</dbReference>
<accession>A0A8T0W902</accession>
<dbReference type="AlphaFoldDB" id="A0A8T0W902"/>
<evidence type="ECO:0000313" key="1">
    <source>
        <dbReference type="EMBL" id="KAG2643638.1"/>
    </source>
</evidence>
<gene>
    <name evidence="1" type="ORF">PVAP13_2KG347780</name>
</gene>
<keyword evidence="2" id="KW-1185">Reference proteome</keyword>
<proteinExistence type="predicted"/>
<protein>
    <submittedName>
        <fullName evidence="1">Uncharacterized protein</fullName>
    </submittedName>
</protein>
<organism evidence="1 2">
    <name type="scientific">Panicum virgatum</name>
    <name type="common">Blackwell switchgrass</name>
    <dbReference type="NCBI Taxonomy" id="38727"/>
    <lineage>
        <taxon>Eukaryota</taxon>
        <taxon>Viridiplantae</taxon>
        <taxon>Streptophyta</taxon>
        <taxon>Embryophyta</taxon>
        <taxon>Tracheophyta</taxon>
        <taxon>Spermatophyta</taxon>
        <taxon>Magnoliopsida</taxon>
        <taxon>Liliopsida</taxon>
        <taxon>Poales</taxon>
        <taxon>Poaceae</taxon>
        <taxon>PACMAD clade</taxon>
        <taxon>Panicoideae</taxon>
        <taxon>Panicodae</taxon>
        <taxon>Paniceae</taxon>
        <taxon>Panicinae</taxon>
        <taxon>Panicum</taxon>
        <taxon>Panicum sect. Hiantes</taxon>
    </lineage>
</organism>
<reference evidence="1" key="1">
    <citation type="submission" date="2020-05" db="EMBL/GenBank/DDBJ databases">
        <title>WGS assembly of Panicum virgatum.</title>
        <authorList>
            <person name="Lovell J.T."/>
            <person name="Jenkins J."/>
            <person name="Shu S."/>
            <person name="Juenger T.E."/>
            <person name="Schmutz J."/>
        </authorList>
    </citation>
    <scope>NUCLEOTIDE SEQUENCE</scope>
    <source>
        <strain evidence="1">AP13</strain>
    </source>
</reference>
<sequence>MHLLLALTSGGESTRSQRTEKARERRAYLLRIAQATGALLPPSSTGVKRTPLSRGVRPASIIIGLRAKLPAPSYASFTSSLGRRRPPACTSAPRARQIRDDLQLKHGLQAHFSMT</sequence>
<evidence type="ECO:0000313" key="2">
    <source>
        <dbReference type="Proteomes" id="UP000823388"/>
    </source>
</evidence>